<evidence type="ECO:0000259" key="18">
    <source>
        <dbReference type="PROSITE" id="PS50027"/>
    </source>
</evidence>
<dbReference type="InterPro" id="IPR056863">
    <property type="entry name" value="LMN_ATRN_NET-like_EGF"/>
</dbReference>
<dbReference type="Pfam" id="PF00431">
    <property type="entry name" value="CUB"/>
    <property type="match status" value="1"/>
</dbReference>
<dbReference type="EMBL" id="CAKOFQ010007009">
    <property type="protein sequence ID" value="CAH1987042.1"/>
    <property type="molecule type" value="Genomic_DNA"/>
</dbReference>
<evidence type="ECO:0000256" key="12">
    <source>
        <dbReference type="ARBA" id="ARBA00023292"/>
    </source>
</evidence>
<feature type="domain" description="CUB" evidence="16">
    <location>
        <begin position="30"/>
        <end position="142"/>
    </location>
</feature>
<keyword evidence="7" id="KW-0106">Calcium</keyword>
<dbReference type="Gene3D" id="2.60.120.290">
    <property type="entry name" value="Spermadhesin, CUB domain"/>
    <property type="match status" value="2"/>
</dbReference>
<evidence type="ECO:0000256" key="5">
    <source>
        <dbReference type="ARBA" id="ARBA00022729"/>
    </source>
</evidence>
<dbReference type="FunFam" id="2.60.120.290:FF:000023">
    <property type="entry name" value="Multiple epidermal growth factor-like domains 8"/>
    <property type="match status" value="1"/>
</dbReference>
<dbReference type="PROSITE" id="PS00022">
    <property type="entry name" value="EGF_1"/>
    <property type="match status" value="1"/>
</dbReference>
<reference evidence="19" key="1">
    <citation type="submission" date="2022-03" db="EMBL/GenBank/DDBJ databases">
        <authorList>
            <person name="Sayadi A."/>
        </authorList>
    </citation>
    <scope>NUCLEOTIDE SEQUENCE</scope>
</reference>
<feature type="transmembrane region" description="Helical" evidence="15">
    <location>
        <begin position="5"/>
        <end position="25"/>
    </location>
</feature>
<feature type="domain" description="Laminin EGF-like" evidence="18">
    <location>
        <begin position="1274"/>
        <end position="1328"/>
    </location>
</feature>
<dbReference type="CDD" id="cd00041">
    <property type="entry name" value="CUB"/>
    <property type="match status" value="1"/>
</dbReference>
<feature type="transmembrane region" description="Helical" evidence="15">
    <location>
        <begin position="2605"/>
        <end position="2627"/>
    </location>
</feature>
<evidence type="ECO:0008006" key="21">
    <source>
        <dbReference type="Google" id="ProtNLM"/>
    </source>
</evidence>
<keyword evidence="20" id="KW-1185">Reference proteome</keyword>
<dbReference type="InterPro" id="IPR056737">
    <property type="entry name" value="Beta-prop_ATRN-MKLN-like"/>
</dbReference>
<comment type="caution">
    <text evidence="13">Lacks conserved residue(s) required for the propagation of feature annotation.</text>
</comment>
<feature type="disulfide bond" evidence="14">
    <location>
        <begin position="2262"/>
        <end position="2276"/>
    </location>
</feature>
<keyword evidence="3 13" id="KW-0245">EGF-like domain</keyword>
<evidence type="ECO:0000256" key="14">
    <source>
        <dbReference type="PROSITE-ProRule" id="PRU00460"/>
    </source>
</evidence>
<dbReference type="PROSITE" id="PS00010">
    <property type="entry name" value="ASX_HYDROXYL"/>
    <property type="match status" value="2"/>
</dbReference>
<dbReference type="GO" id="GO:0048513">
    <property type="term" value="P:animal organ development"/>
    <property type="evidence" value="ECO:0007669"/>
    <property type="project" value="UniProtKB-ARBA"/>
</dbReference>
<evidence type="ECO:0000256" key="1">
    <source>
        <dbReference type="ARBA" id="ARBA00004479"/>
    </source>
</evidence>
<evidence type="ECO:0000256" key="8">
    <source>
        <dbReference type="ARBA" id="ARBA00022989"/>
    </source>
</evidence>
<dbReference type="SUPFAM" id="SSF57196">
    <property type="entry name" value="EGF/Laminin"/>
    <property type="match status" value="2"/>
</dbReference>
<feature type="disulfide bond" evidence="14">
    <location>
        <begin position="1296"/>
        <end position="1305"/>
    </location>
</feature>
<dbReference type="InterPro" id="IPR000742">
    <property type="entry name" value="EGF"/>
</dbReference>
<evidence type="ECO:0000259" key="16">
    <source>
        <dbReference type="PROSITE" id="PS01180"/>
    </source>
</evidence>
<evidence type="ECO:0000313" key="19">
    <source>
        <dbReference type="EMBL" id="CAH1987042.1"/>
    </source>
</evidence>
<organism evidence="19 20">
    <name type="scientific">Acanthoscelides obtectus</name>
    <name type="common">Bean weevil</name>
    <name type="synonym">Bruchus obtectus</name>
    <dbReference type="NCBI Taxonomy" id="200917"/>
    <lineage>
        <taxon>Eukaryota</taxon>
        <taxon>Metazoa</taxon>
        <taxon>Ecdysozoa</taxon>
        <taxon>Arthropoda</taxon>
        <taxon>Hexapoda</taxon>
        <taxon>Insecta</taxon>
        <taxon>Pterygota</taxon>
        <taxon>Neoptera</taxon>
        <taxon>Endopterygota</taxon>
        <taxon>Coleoptera</taxon>
        <taxon>Polyphaga</taxon>
        <taxon>Cucujiformia</taxon>
        <taxon>Chrysomeloidea</taxon>
        <taxon>Chrysomelidae</taxon>
        <taxon>Bruchinae</taxon>
        <taxon>Bruchini</taxon>
        <taxon>Acanthoscelides</taxon>
    </lineage>
</organism>
<dbReference type="GO" id="GO:0016020">
    <property type="term" value="C:membrane"/>
    <property type="evidence" value="ECO:0007669"/>
    <property type="project" value="UniProtKB-SubCell"/>
</dbReference>
<evidence type="ECO:0000256" key="15">
    <source>
        <dbReference type="SAM" id="Phobius"/>
    </source>
</evidence>
<dbReference type="PROSITE" id="PS50027">
    <property type="entry name" value="EGF_LAM_2"/>
    <property type="match status" value="3"/>
</dbReference>
<name>A0A9P0L3C1_ACAOB</name>
<comment type="subcellular location">
    <subcellularLocation>
        <location evidence="1">Membrane</location>
        <topology evidence="1">Single-pass type I membrane protein</topology>
    </subcellularLocation>
</comment>
<keyword evidence="4 15" id="KW-0812">Transmembrane</keyword>
<dbReference type="SMART" id="SM00181">
    <property type="entry name" value="EGF"/>
    <property type="match status" value="10"/>
</dbReference>
<dbReference type="InterPro" id="IPR001881">
    <property type="entry name" value="EGF-like_Ca-bd_dom"/>
</dbReference>
<dbReference type="FunFam" id="2.10.25.10:FF:000191">
    <property type="entry name" value="Multiple epidermal growth factor-like domains 8"/>
    <property type="match status" value="1"/>
</dbReference>
<evidence type="ECO:0000256" key="2">
    <source>
        <dbReference type="ARBA" id="ARBA00022441"/>
    </source>
</evidence>
<dbReference type="Pfam" id="PF24981">
    <property type="entry name" value="Beta-prop_ATRN-LZTR1"/>
    <property type="match status" value="2"/>
</dbReference>
<dbReference type="PANTHER" id="PTHR46376:SF2">
    <property type="entry name" value="DISTRACTED, ISOFORM B"/>
    <property type="match status" value="1"/>
</dbReference>
<evidence type="ECO:0000256" key="7">
    <source>
        <dbReference type="ARBA" id="ARBA00022837"/>
    </source>
</evidence>
<dbReference type="SMART" id="SM00612">
    <property type="entry name" value="Kelch"/>
    <property type="match status" value="2"/>
</dbReference>
<dbReference type="InterPro" id="IPR016201">
    <property type="entry name" value="PSI"/>
</dbReference>
<dbReference type="PROSITE" id="PS50026">
    <property type="entry name" value="EGF_3"/>
    <property type="match status" value="2"/>
</dbReference>
<feature type="disulfide bond" evidence="14">
    <location>
        <begin position="1257"/>
        <end position="1271"/>
    </location>
</feature>
<dbReference type="PROSITE" id="PS01186">
    <property type="entry name" value="EGF_2"/>
    <property type="match status" value="2"/>
</dbReference>
<dbReference type="FunFam" id="2.10.25.10:FF:000202">
    <property type="entry name" value="Multiple epidermal growth factor-like domains 8"/>
    <property type="match status" value="1"/>
</dbReference>
<evidence type="ECO:0000256" key="4">
    <source>
        <dbReference type="ARBA" id="ARBA00022692"/>
    </source>
</evidence>
<dbReference type="PROSITE" id="PS01187">
    <property type="entry name" value="EGF_CA"/>
    <property type="match status" value="1"/>
</dbReference>
<dbReference type="InterPro" id="IPR049883">
    <property type="entry name" value="NOTCH1_EGF-like"/>
</dbReference>
<dbReference type="SMART" id="SM00042">
    <property type="entry name" value="CUB"/>
    <property type="match status" value="2"/>
</dbReference>
<dbReference type="SMART" id="SM00179">
    <property type="entry name" value="EGF_CA"/>
    <property type="match status" value="2"/>
</dbReference>
<comment type="caution">
    <text evidence="19">The sequence shown here is derived from an EMBL/GenBank/DDBJ whole genome shotgun (WGS) entry which is preliminary data.</text>
</comment>
<dbReference type="OrthoDB" id="263283at2759"/>
<sequence length="2745" mass="305942">MRPQLINYSLTEIVICFIVVGYAAVDLVPCDRSRRIFHSSWGIISDGPVGSNYTQDSHCEWLIKANDSKKFITLSFRSMGTECSYDYVFVYDGDSFNAPLLGSFSGKTEPQQVVATSGYMLVLLYSDTNYVLDGFRAEFSITDCPNNCSNHGMCFHHQCMCEGDWGGYDCSRRLCPDNCGRLQGRGYCEQGRCVCRSGYSGHACSLFEHDSVGNKWHWLSHSEGGLKPRAAHSAVYIELTDSLYVFGGYNLNNVLANLEIYNFRTSSWRDENGEILPDKGLVSSIEPGDVAKLIEKAGPDWKQKWGITERGSFLKQLLYTVSENTQNRRHQRHSRVTDDHKPASRYGHAACALKDGFLLYGGKLHNGSLANDLWYYNVTSGIWQLRAQLSEFRPPRLTRHTLTCANEIIYLFGGSTDNGEFSSALYSIQLSPDFDESWKEIRPRGGKQLDIRVVAHTTAYHPATNSLVVYGGIVAGVARFSKLSDRMFMFQLDNRHWAEIHYTREHLREKFVPRERAFHTANVFGNYLVVFGGYSHRHNKEEICYDNQMYLYHLGCHTWVNPDILGKTNESRYPKQQGVFAHASSVRHGHTLLLVGGYHGNVNGDLLAYSVPAQLAARRRDEVYDPEAACTKHRGYAECSADPECGWCSADEQCYGRTVGANCTTNLQTTRCPGLCPALGDCHSCLVHGRLAKGRRPMVSVAHKLGLEECTWCVQNARCHHKDDNYGVCGLQEDSPSQIPGWWGPKGTEVIAPEQCRELDRRPGLTFVKYHHPVNYSQPDNVAIINATTVDFNSPMSSYLRGDLSFSGGEMVARLLGFLRLPPNWREMLNVCISYCSATLTVSDQTIANVSAEVKECNVFKWPENLTLDRTPVDFKSKKMVNTGAYNSHIQQSKMELQHYKDSEDTPKVFTFEYLEPYANGSCDQYKNCLHCLTDSQCGWCDLTNTCESRLEDEKISCSLDGDWRYLTLQPSSCSNCSNFITCESCIGTQLCEWWIEEAKCVRIGQRTDAAISLQQCPVPCYKRNECGSCLAQKGRCVWCQATQQCFSFSIYTSEYQFGLCREWLDQAFPLVSRQENGISPSGKTVEQCKTCSMHTNCSTCLGALSCGWCYNSTNPMSGMCVQGDFNKPQTNCSVVLKSHKAKWAYAQCPDVDECGLGLHDCHPEAICTNTDGSFSCHCRKGYIGDGRNTCVRTCANVCVHGACQGEPEYRCRCDLGWYGDDCSKNCGCNGHSTCTAGPGLCDECQQNTMGEFCDLCQPGSYGNATSEQGCLQCDCNGHGDISQGVCDLETGICFCLDNTDGEHCERCLPNYWGDPRNGRQCYYQCEARGVLKGTRGQGISSKRAYRAPWGGPPARECLWIVEPEVESGTPIIQLQINASQLNVTCGENAVYVYDGLPELVDMGSQSALSAVLCTEEAMPTTIVESRTGQLTVHYKQGLSGESFSAVYKILTCDDCQPPRECQNGVCACANGLVGPECKEEICPKDCGQREGWGTCDKSYGRCLCNERYTGVDCGVQRKKSQLLFTELFNTIRLADSLDHFRKTLPRFGHSLVSDRRGALWMFGGYSLSHGPLNDIRLFDTKNLTWMQVTIESTPDAKMPTGRYFHGADIVHTQTIFIYGGLTKKQKNYSNRTLDDFWQFDIQNQRWSEIEKKYIWPPSVSGHTLTYHKAQDSLILIGGVSPQGGFLNLVWEYRLEKEHWQALNIKGMGPAGIFGHTTVYHSQSNNLFVFGGVVYTKGQSLVKNNLYMLNYESKTWTELNSLDPSISWPRPRVFHSAVTTDDYMLLMGGRMYPWNITDTLYAYSYNCNQWINLMDDATTKVGPFPRQTYAQAMTVEPDGDAVYVIGGWGLDSQSSVLRIELPVDLCNLWPRKRACLAVSGCGYCANKIHEEVRTQQCHANTKECPLDPILNSSRVTNQGRICSVYSSSNCTLMQDCSSCLQTSSCTWCQGACTSNTTQCSVPQLKCLSNRCIATDCIQCHQIPGCYWDSRKECIPNLQDEGATSVSECPQPCINYSTCSACLEVPDCRWSTQLDECISASYQDIYCAGGVCGLVMESEDRQYCPEPCNSFNQCSSCLRHAHCGWCAAPGNRGEGVCAEGSNERPMAGTCNIIYYENSRKLLDDERNPANPDDIDAVASYLNDLNVSYSWHYVKCPPENECLNGHHTCANESEICVDLEDGFECKCGAGYKAGVNGCEPVCPLGCVRGQCVQPNNCHCDFGYVGANCSIQCQCNGHADCEGPDKLDKCLKCHNNTMGSQCEKCQPLFVGDPTDGGSCVPCLEYCNGHSSICVDNSTDLDPDDFIDNDYIKDNLKEGPKGNAKCLRCANLTSGARCDECIVGNFRGSEDHRHPCRACECHGHGDTCDPVHGDKCDCRNNTESDVCRDGSSSSGNQASQEKNSARLCWEVQCSKCKDGYLGTPTSGHQCYKQMHVDNKMCFDAKPMDECKMKPKPLHPGEVVFFVIQPRFMNVDIRIIIDVTQGRLNVFMSTHDDTYVAYPNSTTGAVDVDVDAQHGRWENGTLKSKDVYMEREAVGLRTYITITQPKTILFVKHLQDRLVITLPEEYHSLETTRFFLVLQALDPIDTDKKVAYGIVYSRQDQLHIDLFVFFSVFFSCFFLFLAACVVAWKAKQAADVRRARRRHVVEMLHMAKRPFARVTVSLGALGTPPSTKKRTGGWELRPVAVEPTGDALAAVATVFVSLPGDQSTSVRLALASSLILLARQFPSGGRIFLRRRSIHAAPPAPT</sequence>
<accession>A0A9P0L3C1</accession>
<keyword evidence="5" id="KW-0732">Signal</keyword>
<dbReference type="SUPFAM" id="SSF49854">
    <property type="entry name" value="Spermadhesin, CUB domain"/>
    <property type="match status" value="2"/>
</dbReference>
<dbReference type="InterPro" id="IPR015915">
    <property type="entry name" value="Kelch-typ_b-propeller"/>
</dbReference>
<protein>
    <recommendedName>
        <fullName evidence="21">Multiple epidermal growth factor-like domains protein 8</fullName>
    </recommendedName>
</protein>
<dbReference type="GO" id="GO:0005794">
    <property type="term" value="C:Golgi apparatus"/>
    <property type="evidence" value="ECO:0007669"/>
    <property type="project" value="TreeGrafter"/>
</dbReference>
<dbReference type="GO" id="GO:0048731">
    <property type="term" value="P:system development"/>
    <property type="evidence" value="ECO:0007669"/>
    <property type="project" value="UniProtKB-ARBA"/>
</dbReference>
<feature type="domain" description="Laminin EGF-like" evidence="18">
    <location>
        <begin position="2230"/>
        <end position="2278"/>
    </location>
</feature>
<dbReference type="Pfam" id="PF07645">
    <property type="entry name" value="EGF_CA"/>
    <property type="match status" value="2"/>
</dbReference>
<dbReference type="Pfam" id="PF24973">
    <property type="entry name" value="EGF_LMN_ATRN"/>
    <property type="match status" value="2"/>
</dbReference>
<dbReference type="InterPro" id="IPR000152">
    <property type="entry name" value="EGF-type_Asp/Asn_hydroxyl_site"/>
</dbReference>
<dbReference type="InterPro" id="IPR009030">
    <property type="entry name" value="Growth_fac_rcpt_cys_sf"/>
</dbReference>
<keyword evidence="6" id="KW-0677">Repeat</keyword>
<dbReference type="InterPro" id="IPR000859">
    <property type="entry name" value="CUB_dom"/>
</dbReference>
<dbReference type="Proteomes" id="UP001152888">
    <property type="component" value="Unassembled WGS sequence"/>
</dbReference>
<feature type="disulfide bond" evidence="14">
    <location>
        <begin position="1245"/>
        <end position="1254"/>
    </location>
</feature>
<dbReference type="Pfam" id="PF01344">
    <property type="entry name" value="Kelch_1"/>
    <property type="match status" value="1"/>
</dbReference>
<feature type="domain" description="CUB" evidence="16">
    <location>
        <begin position="1328"/>
        <end position="1451"/>
    </location>
</feature>
<evidence type="ECO:0000313" key="20">
    <source>
        <dbReference type="Proteomes" id="UP001152888"/>
    </source>
</evidence>
<evidence type="ECO:0000256" key="10">
    <source>
        <dbReference type="ARBA" id="ARBA00023157"/>
    </source>
</evidence>
<keyword evidence="9 15" id="KW-0472">Membrane</keyword>
<evidence type="ECO:0000256" key="11">
    <source>
        <dbReference type="ARBA" id="ARBA00023180"/>
    </source>
</evidence>
<dbReference type="FunFam" id="2.10.25.10:FF:000214">
    <property type="entry name" value="Multiple epidermal growth factor-like domains 8"/>
    <property type="match status" value="1"/>
</dbReference>
<evidence type="ECO:0000256" key="6">
    <source>
        <dbReference type="ARBA" id="ARBA00022737"/>
    </source>
</evidence>
<dbReference type="GO" id="GO:0005509">
    <property type="term" value="F:calcium ion binding"/>
    <property type="evidence" value="ECO:0007669"/>
    <property type="project" value="InterPro"/>
</dbReference>
<dbReference type="Pfam" id="PF00053">
    <property type="entry name" value="EGF_laminin"/>
    <property type="match status" value="1"/>
</dbReference>
<dbReference type="SMART" id="SM00180">
    <property type="entry name" value="EGF_Lam"/>
    <property type="match status" value="4"/>
</dbReference>
<dbReference type="InterPro" id="IPR051568">
    <property type="entry name" value="LZTR1/Attractin"/>
</dbReference>
<evidence type="ECO:0000259" key="17">
    <source>
        <dbReference type="PROSITE" id="PS50026"/>
    </source>
</evidence>
<dbReference type="CDD" id="cd00054">
    <property type="entry name" value="EGF_CA"/>
    <property type="match status" value="1"/>
</dbReference>
<dbReference type="Gene3D" id="2.10.25.10">
    <property type="entry name" value="Laminin"/>
    <property type="match status" value="6"/>
</dbReference>
<dbReference type="PROSITE" id="PS01248">
    <property type="entry name" value="EGF_LAM_1"/>
    <property type="match status" value="4"/>
</dbReference>
<keyword evidence="12 14" id="KW-0424">Laminin EGF-like domain</keyword>
<proteinExistence type="predicted"/>
<keyword evidence="8 15" id="KW-1133">Transmembrane helix</keyword>
<feature type="domain" description="EGF-like" evidence="17">
    <location>
        <begin position="1151"/>
        <end position="1192"/>
    </location>
</feature>
<feature type="disulfide bond" evidence="14">
    <location>
        <begin position="2250"/>
        <end position="2259"/>
    </location>
</feature>
<keyword evidence="10 14" id="KW-1015">Disulfide bond</keyword>
<dbReference type="PROSITE" id="PS01180">
    <property type="entry name" value="CUB"/>
    <property type="match status" value="2"/>
</dbReference>
<dbReference type="SUPFAM" id="SSF57184">
    <property type="entry name" value="Growth factor receptor domain"/>
    <property type="match status" value="1"/>
</dbReference>
<feature type="domain" description="EGF-like" evidence="17">
    <location>
        <begin position="2156"/>
        <end position="2197"/>
    </location>
</feature>
<dbReference type="InterPro" id="IPR018097">
    <property type="entry name" value="EGF_Ca-bd_CS"/>
</dbReference>
<dbReference type="Gene3D" id="2.120.10.80">
    <property type="entry name" value="Kelch-type beta propeller"/>
    <property type="match status" value="4"/>
</dbReference>
<evidence type="ECO:0000256" key="3">
    <source>
        <dbReference type="ARBA" id="ARBA00022536"/>
    </source>
</evidence>
<dbReference type="InterPro" id="IPR002049">
    <property type="entry name" value="LE_dom"/>
</dbReference>
<keyword evidence="2" id="KW-0880">Kelch repeat</keyword>
<evidence type="ECO:0000256" key="9">
    <source>
        <dbReference type="ARBA" id="ARBA00023136"/>
    </source>
</evidence>
<dbReference type="InterPro" id="IPR006652">
    <property type="entry name" value="Kelch_1"/>
</dbReference>
<gene>
    <name evidence="19" type="ORF">ACAOBT_LOCUS17636</name>
</gene>
<dbReference type="InterPro" id="IPR035914">
    <property type="entry name" value="Sperma_CUB_dom_sf"/>
</dbReference>
<evidence type="ECO:0000256" key="13">
    <source>
        <dbReference type="PROSITE-ProRule" id="PRU00076"/>
    </source>
</evidence>
<dbReference type="SUPFAM" id="SSF117281">
    <property type="entry name" value="Kelch motif"/>
    <property type="match status" value="3"/>
</dbReference>
<dbReference type="PANTHER" id="PTHR46376">
    <property type="entry name" value="LEUCINE-ZIPPER-LIKE TRANSCRIPTIONAL REGULATOR 1"/>
    <property type="match status" value="1"/>
</dbReference>
<dbReference type="SMART" id="SM00423">
    <property type="entry name" value="PSI"/>
    <property type="match status" value="8"/>
</dbReference>
<dbReference type="CDD" id="cd00055">
    <property type="entry name" value="EGF_Lam"/>
    <property type="match status" value="4"/>
</dbReference>
<keyword evidence="11" id="KW-0325">Glycoprotein</keyword>
<feature type="domain" description="Laminin EGF-like" evidence="18">
    <location>
        <begin position="1227"/>
        <end position="1273"/>
    </location>
</feature>